<dbReference type="Proteomes" id="UP000053825">
    <property type="component" value="Unassembled WGS sequence"/>
</dbReference>
<evidence type="ECO:0000256" key="3">
    <source>
        <dbReference type="ARBA" id="ARBA00022692"/>
    </source>
</evidence>
<keyword evidence="2 8" id="KW-1003">Cell membrane</keyword>
<dbReference type="STRING" id="597456.A0A0L7QN43"/>
<evidence type="ECO:0000256" key="5">
    <source>
        <dbReference type="ARBA" id="ARBA00023136"/>
    </source>
</evidence>
<reference evidence="9 10" key="1">
    <citation type="submission" date="2015-07" db="EMBL/GenBank/DDBJ databases">
        <title>The genome of Habropoda laboriosa.</title>
        <authorList>
            <person name="Pan H."/>
            <person name="Kapheim K."/>
        </authorList>
    </citation>
    <scope>NUCLEOTIDE SEQUENCE [LARGE SCALE GENOMIC DNA]</scope>
    <source>
        <strain evidence="9">0110345459</strain>
    </source>
</reference>
<dbReference type="GO" id="GO:0007635">
    <property type="term" value="P:chemosensory behavior"/>
    <property type="evidence" value="ECO:0007669"/>
    <property type="project" value="TreeGrafter"/>
</dbReference>
<name>A0A0L7QN43_9HYME</name>
<dbReference type="PANTHER" id="PTHR21143">
    <property type="entry name" value="INVERTEBRATE GUSTATORY RECEPTOR"/>
    <property type="match status" value="1"/>
</dbReference>
<feature type="transmembrane region" description="Helical" evidence="8">
    <location>
        <begin position="174"/>
        <end position="193"/>
    </location>
</feature>
<comment type="function">
    <text evidence="8">Gustatory receptor which mediates acceptance or avoidance behavior, depending on its substrates.</text>
</comment>
<accession>A0A0L7QN43</accession>
<keyword evidence="7 8" id="KW-0807">Transducer</keyword>
<dbReference type="GO" id="GO:0008049">
    <property type="term" value="P:male courtship behavior"/>
    <property type="evidence" value="ECO:0007669"/>
    <property type="project" value="TreeGrafter"/>
</dbReference>
<keyword evidence="10" id="KW-1185">Reference proteome</keyword>
<evidence type="ECO:0000256" key="1">
    <source>
        <dbReference type="ARBA" id="ARBA00004651"/>
    </source>
</evidence>
<evidence type="ECO:0000313" key="10">
    <source>
        <dbReference type="Proteomes" id="UP000053825"/>
    </source>
</evidence>
<comment type="subcellular location">
    <subcellularLocation>
        <location evidence="1 8">Cell membrane</location>
        <topology evidence="1 8">Multi-pass membrane protein</topology>
    </subcellularLocation>
</comment>
<proteinExistence type="inferred from homology"/>
<evidence type="ECO:0000256" key="2">
    <source>
        <dbReference type="ARBA" id="ARBA00022475"/>
    </source>
</evidence>
<protein>
    <recommendedName>
        <fullName evidence="8">Gustatory receptor</fullName>
    </recommendedName>
</protein>
<dbReference type="GO" id="GO:0043025">
    <property type="term" value="C:neuronal cell body"/>
    <property type="evidence" value="ECO:0007669"/>
    <property type="project" value="TreeGrafter"/>
</dbReference>
<dbReference type="PANTHER" id="PTHR21143:SF104">
    <property type="entry name" value="GUSTATORY RECEPTOR 8A-RELATED"/>
    <property type="match status" value="1"/>
</dbReference>
<comment type="similarity">
    <text evidence="8">Belongs to the insect chemoreceptor superfamily. Gustatory receptor (GR) family.</text>
</comment>
<evidence type="ECO:0000256" key="7">
    <source>
        <dbReference type="ARBA" id="ARBA00023224"/>
    </source>
</evidence>
<dbReference type="EMBL" id="KQ414860">
    <property type="protein sequence ID" value="KOC60043.1"/>
    <property type="molecule type" value="Genomic_DNA"/>
</dbReference>
<dbReference type="GO" id="GO:0050909">
    <property type="term" value="P:sensory perception of taste"/>
    <property type="evidence" value="ECO:0007669"/>
    <property type="project" value="InterPro"/>
</dbReference>
<evidence type="ECO:0000256" key="6">
    <source>
        <dbReference type="ARBA" id="ARBA00023170"/>
    </source>
</evidence>
<comment type="caution">
    <text evidence="8">Lacks conserved residue(s) required for the propagation of feature annotation.</text>
</comment>
<feature type="transmembrane region" description="Helical" evidence="8">
    <location>
        <begin position="37"/>
        <end position="54"/>
    </location>
</feature>
<evidence type="ECO:0000256" key="4">
    <source>
        <dbReference type="ARBA" id="ARBA00022989"/>
    </source>
</evidence>
<dbReference type="GO" id="GO:0007165">
    <property type="term" value="P:signal transduction"/>
    <property type="evidence" value="ECO:0007669"/>
    <property type="project" value="UniProtKB-KW"/>
</dbReference>
<keyword evidence="5 8" id="KW-0472">Membrane</keyword>
<organism evidence="9 10">
    <name type="scientific">Habropoda laboriosa</name>
    <dbReference type="NCBI Taxonomy" id="597456"/>
    <lineage>
        <taxon>Eukaryota</taxon>
        <taxon>Metazoa</taxon>
        <taxon>Ecdysozoa</taxon>
        <taxon>Arthropoda</taxon>
        <taxon>Hexapoda</taxon>
        <taxon>Insecta</taxon>
        <taxon>Pterygota</taxon>
        <taxon>Neoptera</taxon>
        <taxon>Endopterygota</taxon>
        <taxon>Hymenoptera</taxon>
        <taxon>Apocrita</taxon>
        <taxon>Aculeata</taxon>
        <taxon>Apoidea</taxon>
        <taxon>Anthophila</taxon>
        <taxon>Apidae</taxon>
        <taxon>Habropoda</taxon>
    </lineage>
</organism>
<feature type="transmembrane region" description="Helical" evidence="8">
    <location>
        <begin position="60"/>
        <end position="89"/>
    </location>
</feature>
<dbReference type="GO" id="GO:0030424">
    <property type="term" value="C:axon"/>
    <property type="evidence" value="ECO:0007669"/>
    <property type="project" value="TreeGrafter"/>
</dbReference>
<dbReference type="AlphaFoldDB" id="A0A0L7QN43"/>
<dbReference type="GO" id="GO:0005886">
    <property type="term" value="C:plasma membrane"/>
    <property type="evidence" value="ECO:0007669"/>
    <property type="project" value="UniProtKB-SubCell"/>
</dbReference>
<dbReference type="OrthoDB" id="6366728at2759"/>
<sequence>QTLGKVIVLVESCDQTMENIGLPKGYRSLFLHQVREFGICGFFITLVALEFFYWNLTESMILFSSILALMSHAPLMLITVCDVSFCFWVKYLKLKFHQLNQLLHGMLTTSPDSPQHKRVLEMRYDSENKKFTSFRNHHVRGSNANANTMRAVKQIHLELIKIARTMNAAYGMQILLMVTVSFIIITGLFYLFYNLLWQDLNTVDFIGAMMPTCCWIFTYTMKIFYVNHACAKTSAEAANAGDIICELYEPSTSREFRAEIRDFTLQLIQNPLIFTACGFFDMDHAFIQGIVGSITTYLVILIQVGDMTMQRSANSTTDDHFNQTISTLEVVNV</sequence>
<dbReference type="Pfam" id="PF08395">
    <property type="entry name" value="7tm_7"/>
    <property type="match status" value="1"/>
</dbReference>
<evidence type="ECO:0000256" key="8">
    <source>
        <dbReference type="RuleBase" id="RU363108"/>
    </source>
</evidence>
<keyword evidence="3 8" id="KW-0812">Transmembrane</keyword>
<feature type="non-terminal residue" evidence="9">
    <location>
        <position position="1"/>
    </location>
</feature>
<dbReference type="InterPro" id="IPR013604">
    <property type="entry name" value="7TM_chemorcpt"/>
</dbReference>
<keyword evidence="6 8" id="KW-0675">Receptor</keyword>
<evidence type="ECO:0000313" key="9">
    <source>
        <dbReference type="EMBL" id="KOC60043.1"/>
    </source>
</evidence>
<gene>
    <name evidence="9" type="ORF">WH47_09183</name>
</gene>
<dbReference type="GO" id="GO:0030425">
    <property type="term" value="C:dendrite"/>
    <property type="evidence" value="ECO:0007669"/>
    <property type="project" value="TreeGrafter"/>
</dbReference>
<feature type="transmembrane region" description="Helical" evidence="8">
    <location>
        <begin position="205"/>
        <end position="225"/>
    </location>
</feature>
<keyword evidence="4 8" id="KW-1133">Transmembrane helix</keyword>